<keyword evidence="3" id="KW-1185">Reference proteome</keyword>
<accession>A0A6G1HF98</accession>
<feature type="region of interest" description="Disordered" evidence="1">
    <location>
        <begin position="53"/>
        <end position="115"/>
    </location>
</feature>
<evidence type="ECO:0000313" key="3">
    <source>
        <dbReference type="Proteomes" id="UP000800041"/>
    </source>
</evidence>
<organism evidence="2 3">
    <name type="scientific">Aulographum hederae CBS 113979</name>
    <dbReference type="NCBI Taxonomy" id="1176131"/>
    <lineage>
        <taxon>Eukaryota</taxon>
        <taxon>Fungi</taxon>
        <taxon>Dikarya</taxon>
        <taxon>Ascomycota</taxon>
        <taxon>Pezizomycotina</taxon>
        <taxon>Dothideomycetes</taxon>
        <taxon>Pleosporomycetidae</taxon>
        <taxon>Aulographales</taxon>
        <taxon>Aulographaceae</taxon>
    </lineage>
</organism>
<sequence>MSRPTKTPTSVIDLTATHSDPARPVQQKVFLSLQSPTLASQWQKSFQPTAANYIYRSQHPHARTTEFQPQPHSPLSPQPPLKLSLPPSPSSRIPAPTRFPLLQPRMKPSTLNFCP</sequence>
<evidence type="ECO:0000256" key="1">
    <source>
        <dbReference type="SAM" id="MobiDB-lite"/>
    </source>
</evidence>
<dbReference type="AlphaFoldDB" id="A0A6G1HF98"/>
<gene>
    <name evidence="2" type="ORF">K402DRAFT_389101</name>
</gene>
<protein>
    <submittedName>
        <fullName evidence="2">Uncharacterized protein</fullName>
    </submittedName>
</protein>
<reference evidence="2" key="1">
    <citation type="journal article" date="2020" name="Stud. Mycol.">
        <title>101 Dothideomycetes genomes: a test case for predicting lifestyles and emergence of pathogens.</title>
        <authorList>
            <person name="Haridas S."/>
            <person name="Albert R."/>
            <person name="Binder M."/>
            <person name="Bloem J."/>
            <person name="Labutti K."/>
            <person name="Salamov A."/>
            <person name="Andreopoulos B."/>
            <person name="Baker S."/>
            <person name="Barry K."/>
            <person name="Bills G."/>
            <person name="Bluhm B."/>
            <person name="Cannon C."/>
            <person name="Castanera R."/>
            <person name="Culley D."/>
            <person name="Daum C."/>
            <person name="Ezra D."/>
            <person name="Gonzalez J."/>
            <person name="Henrissat B."/>
            <person name="Kuo A."/>
            <person name="Liang C."/>
            <person name="Lipzen A."/>
            <person name="Lutzoni F."/>
            <person name="Magnuson J."/>
            <person name="Mondo S."/>
            <person name="Nolan M."/>
            <person name="Ohm R."/>
            <person name="Pangilinan J."/>
            <person name="Park H.-J."/>
            <person name="Ramirez L."/>
            <person name="Alfaro M."/>
            <person name="Sun H."/>
            <person name="Tritt A."/>
            <person name="Yoshinaga Y."/>
            <person name="Zwiers L.-H."/>
            <person name="Turgeon B."/>
            <person name="Goodwin S."/>
            <person name="Spatafora J."/>
            <person name="Crous P."/>
            <person name="Grigoriev I."/>
        </authorList>
    </citation>
    <scope>NUCLEOTIDE SEQUENCE</scope>
    <source>
        <strain evidence="2">CBS 113979</strain>
    </source>
</reference>
<feature type="compositionally biased region" description="Polar residues" evidence="1">
    <location>
        <begin position="1"/>
        <end position="18"/>
    </location>
</feature>
<dbReference type="Proteomes" id="UP000800041">
    <property type="component" value="Unassembled WGS sequence"/>
</dbReference>
<name>A0A6G1HF98_9PEZI</name>
<dbReference type="EMBL" id="ML977139">
    <property type="protein sequence ID" value="KAF1991722.1"/>
    <property type="molecule type" value="Genomic_DNA"/>
</dbReference>
<proteinExistence type="predicted"/>
<feature type="compositionally biased region" description="Pro residues" evidence="1">
    <location>
        <begin position="71"/>
        <end position="80"/>
    </location>
</feature>
<evidence type="ECO:0000313" key="2">
    <source>
        <dbReference type="EMBL" id="KAF1991722.1"/>
    </source>
</evidence>
<feature type="region of interest" description="Disordered" evidence="1">
    <location>
        <begin position="1"/>
        <end position="20"/>
    </location>
</feature>